<comment type="caution">
    <text evidence="2">The sequence shown here is derived from an EMBL/GenBank/DDBJ whole genome shotgun (WGS) entry which is preliminary data.</text>
</comment>
<feature type="domain" description="HTH marR-type" evidence="1">
    <location>
        <begin position="1"/>
        <end position="146"/>
    </location>
</feature>
<reference evidence="2 3" key="1">
    <citation type="submission" date="2019-03" db="EMBL/GenBank/DDBJ databases">
        <title>Genomic Encyclopedia of Archaeal and Bacterial Type Strains, Phase II (KMG-II): from individual species to whole genera.</title>
        <authorList>
            <person name="Goeker M."/>
        </authorList>
    </citation>
    <scope>NUCLEOTIDE SEQUENCE [LARGE SCALE GENOMIC DNA]</scope>
    <source>
        <strain evidence="2 3">DSM 21537</strain>
    </source>
</reference>
<dbReference type="InterPro" id="IPR039422">
    <property type="entry name" value="MarR/SlyA-like"/>
</dbReference>
<keyword evidence="2" id="KW-0238">DNA-binding</keyword>
<dbReference type="GeneID" id="79828854"/>
<dbReference type="GO" id="GO:0003677">
    <property type="term" value="F:DNA binding"/>
    <property type="evidence" value="ECO:0007669"/>
    <property type="project" value="UniProtKB-KW"/>
</dbReference>
<dbReference type="GO" id="GO:0006950">
    <property type="term" value="P:response to stress"/>
    <property type="evidence" value="ECO:0007669"/>
    <property type="project" value="TreeGrafter"/>
</dbReference>
<dbReference type="InterPro" id="IPR000835">
    <property type="entry name" value="HTH_MarR-typ"/>
</dbReference>
<dbReference type="SMART" id="SM00347">
    <property type="entry name" value="HTH_MARR"/>
    <property type="match status" value="1"/>
</dbReference>
<dbReference type="SUPFAM" id="SSF46785">
    <property type="entry name" value="Winged helix' DNA-binding domain"/>
    <property type="match status" value="1"/>
</dbReference>
<protein>
    <submittedName>
        <fullName evidence="2">DNA-binding MarR family transcriptional regulator</fullName>
    </submittedName>
</protein>
<dbReference type="Gene3D" id="1.10.10.10">
    <property type="entry name" value="Winged helix-like DNA-binding domain superfamily/Winged helix DNA-binding domain"/>
    <property type="match status" value="1"/>
</dbReference>
<dbReference type="PANTHER" id="PTHR33164:SF57">
    <property type="entry name" value="MARR-FAMILY TRANSCRIPTIONAL REGULATOR"/>
    <property type="match status" value="1"/>
</dbReference>
<dbReference type="STRING" id="1193051.LEP1GSC017_1118"/>
<gene>
    <name evidence="2" type="ORF">CLV96_3592</name>
</gene>
<organism evidence="2 3">
    <name type="scientific">Leptospira meyeri</name>
    <dbReference type="NCBI Taxonomy" id="29508"/>
    <lineage>
        <taxon>Bacteria</taxon>
        <taxon>Pseudomonadati</taxon>
        <taxon>Spirochaetota</taxon>
        <taxon>Spirochaetia</taxon>
        <taxon>Leptospirales</taxon>
        <taxon>Leptospiraceae</taxon>
        <taxon>Leptospira</taxon>
    </lineage>
</organism>
<dbReference type="AlphaFoldDB" id="A0A4R8MKH2"/>
<dbReference type="GO" id="GO:0003700">
    <property type="term" value="F:DNA-binding transcription factor activity"/>
    <property type="evidence" value="ECO:0007669"/>
    <property type="project" value="InterPro"/>
</dbReference>
<dbReference type="InterPro" id="IPR036390">
    <property type="entry name" value="WH_DNA-bd_sf"/>
</dbReference>
<keyword evidence="3" id="KW-1185">Reference proteome</keyword>
<evidence type="ECO:0000259" key="1">
    <source>
        <dbReference type="PROSITE" id="PS50995"/>
    </source>
</evidence>
<evidence type="ECO:0000313" key="2">
    <source>
        <dbReference type="EMBL" id="TDY67171.1"/>
    </source>
</evidence>
<dbReference type="OrthoDB" id="338542at2"/>
<proteinExistence type="predicted"/>
<accession>A0A4R8MKH2</accession>
<dbReference type="InterPro" id="IPR036388">
    <property type="entry name" value="WH-like_DNA-bd_sf"/>
</dbReference>
<dbReference type="Pfam" id="PF12802">
    <property type="entry name" value="MarR_2"/>
    <property type="match status" value="1"/>
</dbReference>
<dbReference type="PANTHER" id="PTHR33164">
    <property type="entry name" value="TRANSCRIPTIONAL REGULATOR, MARR FAMILY"/>
    <property type="match status" value="1"/>
</dbReference>
<dbReference type="PROSITE" id="PS50995">
    <property type="entry name" value="HTH_MARR_2"/>
    <property type="match status" value="1"/>
</dbReference>
<name>A0A4R8MKH2_LEPME</name>
<evidence type="ECO:0000313" key="3">
    <source>
        <dbReference type="Proteomes" id="UP000294684"/>
    </source>
</evidence>
<dbReference type="EMBL" id="SORO01000004">
    <property type="protein sequence ID" value="TDY67171.1"/>
    <property type="molecule type" value="Genomic_DNA"/>
</dbReference>
<sequence length="148" mass="17007">MDEKKEKSDGIEIWRNFLVFHNEIITQIESSLKNAGCISLAWYDILIVLERSKEKSLTMKDLIKETVLTKSGVSKIVDRIEEGKLLSRKKSPLDARSVSIQITDQGSVEVRRAWTIYKLNIEKFFLSQLNASEKNLMASIFSKLRSNL</sequence>
<dbReference type="Proteomes" id="UP000294684">
    <property type="component" value="Unassembled WGS sequence"/>
</dbReference>
<dbReference type="RefSeq" id="WP_004786733.1">
    <property type="nucleotide sequence ID" value="NZ_RQGE01000004.1"/>
</dbReference>